<keyword evidence="1" id="KW-1133">Transmembrane helix</keyword>
<evidence type="ECO:0000313" key="4">
    <source>
        <dbReference type="Proteomes" id="UP000239504"/>
    </source>
</evidence>
<dbReference type="Pfam" id="PF02518">
    <property type="entry name" value="HATPase_c"/>
    <property type="match status" value="1"/>
</dbReference>
<accession>A0A2S7K374</accession>
<dbReference type="GO" id="GO:0000155">
    <property type="term" value="F:phosphorelay sensor kinase activity"/>
    <property type="evidence" value="ECO:0007669"/>
    <property type="project" value="InterPro"/>
</dbReference>
<organism evidence="3 4">
    <name type="scientific">Hyphococcus luteus</name>
    <dbReference type="NCBI Taxonomy" id="2058213"/>
    <lineage>
        <taxon>Bacteria</taxon>
        <taxon>Pseudomonadati</taxon>
        <taxon>Pseudomonadota</taxon>
        <taxon>Alphaproteobacteria</taxon>
        <taxon>Parvularculales</taxon>
        <taxon>Parvularculaceae</taxon>
        <taxon>Hyphococcus</taxon>
    </lineage>
</organism>
<evidence type="ECO:0000256" key="1">
    <source>
        <dbReference type="SAM" id="Phobius"/>
    </source>
</evidence>
<dbReference type="InterPro" id="IPR050640">
    <property type="entry name" value="Bact_2-comp_sensor_kinase"/>
</dbReference>
<dbReference type="InterPro" id="IPR005467">
    <property type="entry name" value="His_kinase_dom"/>
</dbReference>
<dbReference type="InterPro" id="IPR003594">
    <property type="entry name" value="HATPase_dom"/>
</dbReference>
<dbReference type="SUPFAM" id="SSF55874">
    <property type="entry name" value="ATPase domain of HSP90 chaperone/DNA topoisomerase II/histidine kinase"/>
    <property type="match status" value="1"/>
</dbReference>
<feature type="transmembrane region" description="Helical" evidence="1">
    <location>
        <begin position="162"/>
        <end position="181"/>
    </location>
</feature>
<dbReference type="Proteomes" id="UP000239504">
    <property type="component" value="Unassembled WGS sequence"/>
</dbReference>
<dbReference type="InterPro" id="IPR036890">
    <property type="entry name" value="HATPase_C_sf"/>
</dbReference>
<keyword evidence="3" id="KW-0418">Kinase</keyword>
<feature type="transmembrane region" description="Helical" evidence="1">
    <location>
        <begin position="43"/>
        <end position="68"/>
    </location>
</feature>
<evidence type="ECO:0000259" key="2">
    <source>
        <dbReference type="PROSITE" id="PS50109"/>
    </source>
</evidence>
<dbReference type="EMBL" id="PJCH01000011">
    <property type="protein sequence ID" value="PQA86898.1"/>
    <property type="molecule type" value="Genomic_DNA"/>
</dbReference>
<dbReference type="OrthoDB" id="2514702at2"/>
<evidence type="ECO:0000313" key="3">
    <source>
        <dbReference type="EMBL" id="PQA86898.1"/>
    </source>
</evidence>
<feature type="transmembrane region" description="Helical" evidence="1">
    <location>
        <begin position="74"/>
        <end position="93"/>
    </location>
</feature>
<feature type="domain" description="Histidine kinase" evidence="2">
    <location>
        <begin position="299"/>
        <end position="397"/>
    </location>
</feature>
<keyword evidence="3" id="KW-0808">Transferase</keyword>
<feature type="transmembrane region" description="Helical" evidence="1">
    <location>
        <begin position="105"/>
        <end position="126"/>
    </location>
</feature>
<comment type="caution">
    <text evidence="3">The sequence shown here is derived from an EMBL/GenBank/DDBJ whole genome shotgun (WGS) entry which is preliminary data.</text>
</comment>
<name>A0A2S7K374_9PROT</name>
<dbReference type="PANTHER" id="PTHR34220:SF7">
    <property type="entry name" value="SENSOR HISTIDINE KINASE YPDA"/>
    <property type="match status" value="1"/>
</dbReference>
<keyword evidence="1" id="KW-0472">Membrane</keyword>
<dbReference type="Gene3D" id="3.30.565.10">
    <property type="entry name" value="Histidine kinase-like ATPase, C-terminal domain"/>
    <property type="match status" value="1"/>
</dbReference>
<proteinExistence type="predicted"/>
<dbReference type="AlphaFoldDB" id="A0A2S7K374"/>
<dbReference type="InterPro" id="IPR010559">
    <property type="entry name" value="Sig_transdc_His_kin_internal"/>
</dbReference>
<keyword evidence="1" id="KW-0812">Transmembrane</keyword>
<dbReference type="Pfam" id="PF06580">
    <property type="entry name" value="His_kinase"/>
    <property type="match status" value="1"/>
</dbReference>
<dbReference type="RefSeq" id="WP_104831015.1">
    <property type="nucleotide sequence ID" value="NZ_PJCH01000011.1"/>
</dbReference>
<dbReference type="PANTHER" id="PTHR34220">
    <property type="entry name" value="SENSOR HISTIDINE KINASE YPDA"/>
    <property type="match status" value="1"/>
</dbReference>
<sequence>MNKIETVNMTSIAASPAGAGPFIDSDGRSRAWMNWIFADKARMFWILQIAGWLGFFALHILSVSTFVAGRSTDSLLYSVASSLIGFLTTSILARPIYRFARRQGPALLLVIVLTSTILMAVAMSAMKAQTFGILFGNAWMDLRGASLGTTNYLLLIVPDLPVNLFLLGSWAGFYFGVNYYLKLRNEMERAILSARLADQAQLKMLRYQLNPHFLFNTLNAISTLVLEQDGRQANSMLTKLSAFLRYSLDSDPLQKTSLAEEVRALELYLAIEKTRFADRLNVIFDIDEDAMSAYVPSLILQPAIENAIKYAIAQMESGGEIRIAAKREGNMLCMSVCDNGPNAPEDPSALLRDVKTGVGLVNMRDRLNYLYQDRGDFRLRHVEPQGLCVALRIPFETRGNPSS</sequence>
<gene>
    <name evidence="3" type="ORF">CW354_15625</name>
</gene>
<dbReference type="GO" id="GO:0016020">
    <property type="term" value="C:membrane"/>
    <property type="evidence" value="ECO:0007669"/>
    <property type="project" value="InterPro"/>
</dbReference>
<protein>
    <submittedName>
        <fullName evidence="3">Sensor histidine kinase</fullName>
    </submittedName>
</protein>
<reference evidence="3 4" key="1">
    <citation type="submission" date="2017-12" db="EMBL/GenBank/DDBJ databases">
        <authorList>
            <person name="Hurst M.R.H."/>
        </authorList>
    </citation>
    <scope>NUCLEOTIDE SEQUENCE [LARGE SCALE GENOMIC DNA]</scope>
    <source>
        <strain evidence="3 4">SY-3-19</strain>
    </source>
</reference>
<dbReference type="PROSITE" id="PS50109">
    <property type="entry name" value="HIS_KIN"/>
    <property type="match status" value="1"/>
</dbReference>
<keyword evidence="4" id="KW-1185">Reference proteome</keyword>